<protein>
    <submittedName>
        <fullName evidence="1">Uncharacterized protein</fullName>
    </submittedName>
</protein>
<keyword evidence="2" id="KW-1185">Reference proteome</keyword>
<accession>A0A088S971</accession>
<dbReference type="RefSeq" id="XP_010698868.1">
    <property type="nucleotide sequence ID" value="XM_010700566.1"/>
</dbReference>
<dbReference type="GeneID" id="22574902"/>
<dbReference type="OrthoDB" id="259849at2759"/>
<gene>
    <name evidence="1" type="ORF">LPMP_210800</name>
</gene>
<reference evidence="1 2" key="1">
    <citation type="journal article" date="2015" name="Sci. Rep.">
        <title>The genome of Leishmania panamensis: insights into genomics of the L. (Viannia) subgenus.</title>
        <authorList>
            <person name="Llanes A."/>
            <person name="Restrepo C.M."/>
            <person name="Vecchio G.D."/>
            <person name="Anguizola F.J."/>
            <person name="Lleonart R."/>
        </authorList>
    </citation>
    <scope>NUCLEOTIDE SEQUENCE [LARGE SCALE GENOMIC DNA]</scope>
    <source>
        <strain evidence="1 2">MHOM/PA/94/PSC-1</strain>
    </source>
</reference>
<dbReference type="Proteomes" id="UP000063063">
    <property type="component" value="Chromosome 21"/>
</dbReference>
<proteinExistence type="predicted"/>
<name>A0A088S971_LEIPA</name>
<dbReference type="VEuPathDB" id="TriTrypDB:LPAL13_210012600"/>
<dbReference type="AlphaFoldDB" id="A0A088S971"/>
<evidence type="ECO:0000313" key="2">
    <source>
        <dbReference type="Proteomes" id="UP000063063"/>
    </source>
</evidence>
<dbReference type="eggNOG" id="ENOG502QUPF">
    <property type="taxonomic scope" value="Eukaryota"/>
</dbReference>
<dbReference type="KEGG" id="lpan:LPMP_210800"/>
<evidence type="ECO:0000313" key="1">
    <source>
        <dbReference type="EMBL" id="AIN98161.1"/>
    </source>
</evidence>
<sequence length="722" mass="78913">MKLAIVSNDGKLAWGSCFASCHGDHVPAAIKLVKKAGDGDKVDPDCVAFSSFDVVRSARLDIKARYRAGDHVALGFNDPDSFFVAAVVRCDTWAVQWAVEKSACLTDASVTQLAVLCANTMCGVAIASSSASSSSQMQYLFVASRFDVPTASRIENKEWRQFLAPPRSIETGLEEEGIASISAFNKNTLLVLTEKGSLALVHLDVRGLKTHPASTAAFYTVQRIQCKLTLASIESRIVVYNDEKECAYAAVYSVAEKAMELVHFHQTTAETATRAGEVVVTVLKVATSIPVDGLRFAGPFHLVVTCLRTKENMQFVSLIPGTGALETIVFDPLTVPHVPIATFYRESTEEFVVISSSQEVAAFAGLTNEQKVASLIETTLTFSAGPFSQASLNKATWGLVSNPFCHYGPQTRRHAEEESGADEEEDLQLLQGAGARSTGRWTPVTLCYALATRRLFLPAVQVAVFAVETAPFLHTRLIKQWHNATTGLKEILGATSTKLSGALALPWNPRHIRRALRLFSQDELSSLLHRVATTIAASECVASPVLYPDATTTAVDIALHTITLARQMGATLKPEDVRIVAIILRAARESSHELLRYASRMELLMESHLQQRAMDRVLERRASACGEGDEVSQSLEGNFYGIAAELQTERTLHTRYTSNAWAQHLGKCKAQYKMEGESAMRLLAAAHNKSENTMERALSDWRQLGSTPHQDPLLNQFEQALL</sequence>
<dbReference type="VEuPathDB" id="TriTrypDB:LPMP_210800"/>
<organism evidence="1 2">
    <name type="scientific">Leishmania panamensis</name>
    <dbReference type="NCBI Taxonomy" id="5679"/>
    <lineage>
        <taxon>Eukaryota</taxon>
        <taxon>Discoba</taxon>
        <taxon>Euglenozoa</taxon>
        <taxon>Kinetoplastea</taxon>
        <taxon>Metakinetoplastina</taxon>
        <taxon>Trypanosomatida</taxon>
        <taxon>Trypanosomatidae</taxon>
        <taxon>Leishmaniinae</taxon>
        <taxon>Leishmania</taxon>
        <taxon>Leishmania guyanensis species complex</taxon>
    </lineage>
</organism>
<dbReference type="EMBL" id="CP009390">
    <property type="protein sequence ID" value="AIN98161.1"/>
    <property type="molecule type" value="Genomic_DNA"/>
</dbReference>